<accession>A0A653BJM8</accession>
<keyword evidence="2" id="KW-1185">Reference proteome</keyword>
<proteinExistence type="predicted"/>
<protein>
    <submittedName>
        <fullName evidence="1">Uncharacterized protein</fullName>
    </submittedName>
</protein>
<feature type="non-terminal residue" evidence="1">
    <location>
        <position position="1"/>
    </location>
</feature>
<gene>
    <name evidence="1" type="ORF">CALMAC_LOCUS1165</name>
</gene>
<reference evidence="1 2" key="1">
    <citation type="submission" date="2019-01" db="EMBL/GenBank/DDBJ databases">
        <authorList>
            <person name="Sayadi A."/>
        </authorList>
    </citation>
    <scope>NUCLEOTIDE SEQUENCE [LARGE SCALE GENOMIC DNA]</scope>
</reference>
<sequence>SIGSSRYSCHIGGRYDLELAVSREVLQTENVVAVGTVDAASLPVIFVLFAPVTSSAFHVLQTWTLTICV</sequence>
<organism evidence="1 2">
    <name type="scientific">Callosobruchus maculatus</name>
    <name type="common">Southern cowpea weevil</name>
    <name type="synonym">Pulse bruchid</name>
    <dbReference type="NCBI Taxonomy" id="64391"/>
    <lineage>
        <taxon>Eukaryota</taxon>
        <taxon>Metazoa</taxon>
        <taxon>Ecdysozoa</taxon>
        <taxon>Arthropoda</taxon>
        <taxon>Hexapoda</taxon>
        <taxon>Insecta</taxon>
        <taxon>Pterygota</taxon>
        <taxon>Neoptera</taxon>
        <taxon>Endopterygota</taxon>
        <taxon>Coleoptera</taxon>
        <taxon>Polyphaga</taxon>
        <taxon>Cucujiformia</taxon>
        <taxon>Chrysomeloidea</taxon>
        <taxon>Chrysomelidae</taxon>
        <taxon>Bruchinae</taxon>
        <taxon>Bruchini</taxon>
        <taxon>Callosobruchus</taxon>
    </lineage>
</organism>
<dbReference type="AlphaFoldDB" id="A0A653BJM8"/>
<name>A0A653BJM8_CALMS</name>
<evidence type="ECO:0000313" key="2">
    <source>
        <dbReference type="Proteomes" id="UP000410492"/>
    </source>
</evidence>
<dbReference type="EMBL" id="CAACVG010001326">
    <property type="protein sequence ID" value="VEN35195.1"/>
    <property type="molecule type" value="Genomic_DNA"/>
</dbReference>
<evidence type="ECO:0000313" key="1">
    <source>
        <dbReference type="EMBL" id="VEN35195.1"/>
    </source>
</evidence>
<feature type="non-terminal residue" evidence="1">
    <location>
        <position position="69"/>
    </location>
</feature>
<dbReference type="Proteomes" id="UP000410492">
    <property type="component" value="Unassembled WGS sequence"/>
</dbReference>